<dbReference type="InterPro" id="IPR043129">
    <property type="entry name" value="ATPase_NBD"/>
</dbReference>
<comment type="caution">
    <text evidence="2">The sequence shown here is derived from an EMBL/GenBank/DDBJ whole genome shotgun (WGS) entry which is preliminary data.</text>
</comment>
<dbReference type="InterPro" id="IPR002731">
    <property type="entry name" value="ATPase_BadF"/>
</dbReference>
<protein>
    <recommendedName>
        <fullName evidence="1">ATPase BadF/BadG/BcrA/BcrD type domain-containing protein</fullName>
    </recommendedName>
</protein>
<feature type="domain" description="ATPase BadF/BadG/BcrA/BcrD type" evidence="1">
    <location>
        <begin position="9"/>
        <end position="300"/>
    </location>
</feature>
<reference evidence="2 3" key="1">
    <citation type="submission" date="2017-07" db="EMBL/GenBank/DDBJ databases">
        <title>Recovery of genomes from metagenomes via a dereplication, aggregation, and scoring strategy.</title>
        <authorList>
            <person name="Sieber C.M."/>
            <person name="Probst A.J."/>
            <person name="Sharrar A."/>
            <person name="Thomas B.C."/>
            <person name="Hess M."/>
            <person name="Tringe S.G."/>
            <person name="Banfield J.F."/>
        </authorList>
    </citation>
    <scope>NUCLEOTIDE SEQUENCE [LARGE SCALE GENOMIC DNA]</scope>
    <source>
        <strain evidence="2">JGI_Cruoil_03_44_89</strain>
    </source>
</reference>
<dbReference type="EMBL" id="NOZQ01000024">
    <property type="protein sequence ID" value="OYD17320.1"/>
    <property type="molecule type" value="Genomic_DNA"/>
</dbReference>
<dbReference type="InterPro" id="IPR052519">
    <property type="entry name" value="Euk-type_GlcNAc_Kinase"/>
</dbReference>
<dbReference type="AlphaFoldDB" id="A0A235BY92"/>
<accession>A0A235BY92</accession>
<evidence type="ECO:0000259" key="1">
    <source>
        <dbReference type="Pfam" id="PF01869"/>
    </source>
</evidence>
<dbReference type="PANTHER" id="PTHR43190">
    <property type="entry name" value="N-ACETYL-D-GLUCOSAMINE KINASE"/>
    <property type="match status" value="1"/>
</dbReference>
<dbReference type="Pfam" id="PF01869">
    <property type="entry name" value="BcrAD_BadFG"/>
    <property type="match status" value="1"/>
</dbReference>
<dbReference type="Proteomes" id="UP000215215">
    <property type="component" value="Unassembled WGS sequence"/>
</dbReference>
<sequence>MIRMEMYIIGVDGGGTKTTAILANREGKIIAKKEVGPSNYQVAGKKKFKRLLLDLIDNLTRSSHIKKSEISKISLGLAGVGRENEKKEVHGILNDVGFDSIVENDAVIALEGALGGKPGVVIIAGTGSIALGKNDKDEIARAGGWGYILGDEGSGFYIGKNALIYALKEYDGRGEKTILTEMIKENLEISNIEEVVPLIYSERLTRTDVSNLAKLVFEAYRKKDRIANIILNEAGKELGLLAYAIIRKLEFKSKSIDMSLIGGIFKEKEHLLEPIRAAIPYNINFIEPRFPPVIGAFLMGLEKIDEEVLKTLDYEVKKMGSGL</sequence>
<dbReference type="PANTHER" id="PTHR43190:SF3">
    <property type="entry name" value="N-ACETYL-D-GLUCOSAMINE KINASE"/>
    <property type="match status" value="1"/>
</dbReference>
<organism evidence="2 3">
    <name type="scientific">candidate division WOR-3 bacterium JGI_Cruoil_03_44_89</name>
    <dbReference type="NCBI Taxonomy" id="1973748"/>
    <lineage>
        <taxon>Bacteria</taxon>
        <taxon>Bacteria division WOR-3</taxon>
    </lineage>
</organism>
<evidence type="ECO:0000313" key="3">
    <source>
        <dbReference type="Proteomes" id="UP000215215"/>
    </source>
</evidence>
<dbReference type="CDD" id="cd24007">
    <property type="entry name" value="ASKHA_NBD_eukNAGK-like"/>
    <property type="match status" value="1"/>
</dbReference>
<gene>
    <name evidence="2" type="ORF">CH333_01235</name>
</gene>
<dbReference type="SUPFAM" id="SSF53067">
    <property type="entry name" value="Actin-like ATPase domain"/>
    <property type="match status" value="2"/>
</dbReference>
<evidence type="ECO:0000313" key="2">
    <source>
        <dbReference type="EMBL" id="OYD17320.1"/>
    </source>
</evidence>
<proteinExistence type="predicted"/>
<name>A0A235BY92_UNCW3</name>
<dbReference type="Gene3D" id="3.30.420.40">
    <property type="match status" value="2"/>
</dbReference>